<proteinExistence type="predicted"/>
<feature type="region of interest" description="Disordered" evidence="1">
    <location>
        <begin position="1"/>
        <end position="312"/>
    </location>
</feature>
<gene>
    <name evidence="3" type="ORF">EJ02DRAFT_459275</name>
</gene>
<dbReference type="InterPro" id="IPR046331">
    <property type="entry name" value="GPAM1-like"/>
</dbReference>
<protein>
    <recommendedName>
        <fullName evidence="2">DUF3752 domain-containing protein</fullName>
    </recommendedName>
</protein>
<evidence type="ECO:0000313" key="3">
    <source>
        <dbReference type="EMBL" id="KAF1936744.1"/>
    </source>
</evidence>
<feature type="compositionally biased region" description="Pro residues" evidence="1">
    <location>
        <begin position="87"/>
        <end position="101"/>
    </location>
</feature>
<name>A0A6A5SB35_9PLEO</name>
<sequence length="312" mass="33804">MSSIGPTLPPHLSKRSREDDDARVSSPDSSDKRRRVIGPAPPPAATSPQRTAGPSLPPNTRSRSSSVESDIGPAPPHASKPARVVGPAPPPAPLEQRPPNPPDDDSDSSDDDFGPAPPPADGAYSTYNENSGRPTQSAFDTDPHFTEAPKKAQRDEWMTLPPTQDDLAARMDPTKMRARKFNTGKGAGGTGGMSSAWTETPEQKLKRLQDEALGITAPTNSAPATSESKRSKEEERRARKMREKIEAARGKSLVEQHQDKGTGKEKEDDPSKRAFDYEKDMAVVGTANHKQRREMLTKSKGFSDRFSSGSFL</sequence>
<dbReference type="Pfam" id="PF12572">
    <property type="entry name" value="DUF3752"/>
    <property type="match status" value="1"/>
</dbReference>
<dbReference type="InterPro" id="IPR022226">
    <property type="entry name" value="DUF3752"/>
</dbReference>
<reference evidence="3" key="1">
    <citation type="journal article" date="2020" name="Stud. Mycol.">
        <title>101 Dothideomycetes genomes: a test case for predicting lifestyles and emergence of pathogens.</title>
        <authorList>
            <person name="Haridas S."/>
            <person name="Albert R."/>
            <person name="Binder M."/>
            <person name="Bloem J."/>
            <person name="Labutti K."/>
            <person name="Salamov A."/>
            <person name="Andreopoulos B."/>
            <person name="Baker S."/>
            <person name="Barry K."/>
            <person name="Bills G."/>
            <person name="Bluhm B."/>
            <person name="Cannon C."/>
            <person name="Castanera R."/>
            <person name="Culley D."/>
            <person name="Daum C."/>
            <person name="Ezra D."/>
            <person name="Gonzalez J."/>
            <person name="Henrissat B."/>
            <person name="Kuo A."/>
            <person name="Liang C."/>
            <person name="Lipzen A."/>
            <person name="Lutzoni F."/>
            <person name="Magnuson J."/>
            <person name="Mondo S."/>
            <person name="Nolan M."/>
            <person name="Ohm R."/>
            <person name="Pangilinan J."/>
            <person name="Park H.-J."/>
            <person name="Ramirez L."/>
            <person name="Alfaro M."/>
            <person name="Sun H."/>
            <person name="Tritt A."/>
            <person name="Yoshinaga Y."/>
            <person name="Zwiers L.-H."/>
            <person name="Turgeon B."/>
            <person name="Goodwin S."/>
            <person name="Spatafora J."/>
            <person name="Crous P."/>
            <person name="Grigoriev I."/>
        </authorList>
    </citation>
    <scope>NUCLEOTIDE SEQUENCE</scope>
    <source>
        <strain evidence="3">CBS 161.51</strain>
    </source>
</reference>
<keyword evidence="4" id="KW-1185">Reference proteome</keyword>
<feature type="compositionally biased region" description="Basic and acidic residues" evidence="1">
    <location>
        <begin position="227"/>
        <end position="281"/>
    </location>
</feature>
<feature type="domain" description="DUF3752" evidence="2">
    <location>
        <begin position="161"/>
        <end position="307"/>
    </location>
</feature>
<dbReference type="EMBL" id="ML976172">
    <property type="protein sequence ID" value="KAF1936744.1"/>
    <property type="molecule type" value="Genomic_DNA"/>
</dbReference>
<dbReference type="PANTHER" id="PTHR46370">
    <property type="entry name" value="GPALPP MOTIFS-CONTAINING PROTEIN 1"/>
    <property type="match status" value="1"/>
</dbReference>
<evidence type="ECO:0000259" key="2">
    <source>
        <dbReference type="Pfam" id="PF12572"/>
    </source>
</evidence>
<dbReference type="PANTHER" id="PTHR46370:SF1">
    <property type="entry name" value="GPALPP MOTIFS-CONTAINING PROTEIN 1"/>
    <property type="match status" value="1"/>
</dbReference>
<feature type="compositionally biased region" description="Basic and acidic residues" evidence="1">
    <location>
        <begin position="201"/>
        <end position="210"/>
    </location>
</feature>
<feature type="compositionally biased region" description="Polar residues" evidence="1">
    <location>
        <begin position="46"/>
        <end position="68"/>
    </location>
</feature>
<evidence type="ECO:0000313" key="4">
    <source>
        <dbReference type="Proteomes" id="UP000800038"/>
    </source>
</evidence>
<organism evidence="3 4">
    <name type="scientific">Clathrospora elynae</name>
    <dbReference type="NCBI Taxonomy" id="706981"/>
    <lineage>
        <taxon>Eukaryota</taxon>
        <taxon>Fungi</taxon>
        <taxon>Dikarya</taxon>
        <taxon>Ascomycota</taxon>
        <taxon>Pezizomycotina</taxon>
        <taxon>Dothideomycetes</taxon>
        <taxon>Pleosporomycetidae</taxon>
        <taxon>Pleosporales</taxon>
        <taxon>Diademaceae</taxon>
        <taxon>Clathrospora</taxon>
    </lineage>
</organism>
<evidence type="ECO:0000256" key="1">
    <source>
        <dbReference type="SAM" id="MobiDB-lite"/>
    </source>
</evidence>
<feature type="compositionally biased region" description="Acidic residues" evidence="1">
    <location>
        <begin position="102"/>
        <end position="113"/>
    </location>
</feature>
<feature type="compositionally biased region" description="Basic and acidic residues" evidence="1">
    <location>
        <begin position="141"/>
        <end position="157"/>
    </location>
</feature>
<dbReference type="Proteomes" id="UP000800038">
    <property type="component" value="Unassembled WGS sequence"/>
</dbReference>
<accession>A0A6A5SB35</accession>
<dbReference type="OrthoDB" id="73491at2759"/>
<feature type="compositionally biased region" description="Basic and acidic residues" evidence="1">
    <location>
        <begin position="293"/>
        <end position="303"/>
    </location>
</feature>
<dbReference type="AlphaFoldDB" id="A0A6A5SB35"/>
<feature type="compositionally biased region" description="Polar residues" evidence="1">
    <location>
        <begin position="125"/>
        <end position="139"/>
    </location>
</feature>